<dbReference type="Proteomes" id="UP000182427">
    <property type="component" value="Chromosome I"/>
</dbReference>
<accession>A0A1G7H7K9</accession>
<sequence>MGTFNLTVDSIGITQTRSKHEDTNYLGLLLRLGSLDPMFTIQPLNDMNNGNHVVDVSIPGFDFGQDDILAFNYLVVNAGSTSPDQARAVLKAAQAAWLSGTGPVPPPPAPHLASANGIDTDYLVAQLAGILRSSCDGIVAAEQNQLVFSQLPISHLTSHPGTHSPSGCGNNSQYTVQWHIAPAQVMPPLQTKQDADNLKNAGFNVHEAGTGLYVQNQNPQAGVWIDSTTNISVALGTKKPIAN</sequence>
<keyword evidence="2" id="KW-1185">Reference proteome</keyword>
<dbReference type="EMBL" id="LT629690">
    <property type="protein sequence ID" value="SDE96386.1"/>
    <property type="molecule type" value="Genomic_DNA"/>
</dbReference>
<dbReference type="RefSeq" id="WP_083344145.1">
    <property type="nucleotide sequence ID" value="NZ_LT629690.1"/>
</dbReference>
<organism evidence="1 2">
    <name type="scientific">Terriglobus roseus</name>
    <dbReference type="NCBI Taxonomy" id="392734"/>
    <lineage>
        <taxon>Bacteria</taxon>
        <taxon>Pseudomonadati</taxon>
        <taxon>Acidobacteriota</taxon>
        <taxon>Terriglobia</taxon>
        <taxon>Terriglobales</taxon>
        <taxon>Acidobacteriaceae</taxon>
        <taxon>Terriglobus</taxon>
    </lineage>
</organism>
<protein>
    <submittedName>
        <fullName evidence="1">Uncharacterized protein</fullName>
    </submittedName>
</protein>
<proteinExistence type="predicted"/>
<evidence type="ECO:0000313" key="2">
    <source>
        <dbReference type="Proteomes" id="UP000182427"/>
    </source>
</evidence>
<dbReference type="AlphaFoldDB" id="A0A1G7H7K9"/>
<reference evidence="1 2" key="1">
    <citation type="submission" date="2016-10" db="EMBL/GenBank/DDBJ databases">
        <authorList>
            <person name="de Groot N.N."/>
        </authorList>
    </citation>
    <scope>NUCLEOTIDE SEQUENCE [LARGE SCALE GENOMIC DNA]</scope>
    <source>
        <strain evidence="1 2">GAS232</strain>
    </source>
</reference>
<gene>
    <name evidence="1" type="ORF">SAMN05444167_0946</name>
</gene>
<dbReference type="OrthoDB" id="9553695at2"/>
<name>A0A1G7H7K9_9BACT</name>
<evidence type="ECO:0000313" key="1">
    <source>
        <dbReference type="EMBL" id="SDE96386.1"/>
    </source>
</evidence>